<evidence type="ECO:0000313" key="4">
    <source>
        <dbReference type="Proteomes" id="UP001181622"/>
    </source>
</evidence>
<sequence length="173" mass="18369">MKIALTVAAVLFAGPALAQSVGEKSGANSVLGITPSTEDFVLQAAQSDLFEVQSSELAAASGADKVREFASHMVTAHKKTSDELKSAVSAGVKATIPSEMSSSQKSMLDDLKSRKGDDLADQYIDDQVSAHNDAVSLFERYADGGDNAELKAWAAKTLPELKRHLEMAQQLDK</sequence>
<dbReference type="InterPro" id="IPR012347">
    <property type="entry name" value="Ferritin-like"/>
</dbReference>
<comment type="caution">
    <text evidence="3">The sequence shown here is derived from an EMBL/GenBank/DDBJ whole genome shotgun (WGS) entry which is preliminary data.</text>
</comment>
<dbReference type="InterPro" id="IPR025419">
    <property type="entry name" value="DUF4142"/>
</dbReference>
<feature type="signal peptide" evidence="1">
    <location>
        <begin position="1"/>
        <end position="18"/>
    </location>
</feature>
<dbReference type="PANTHER" id="PTHR38593">
    <property type="entry name" value="BLR2558 PROTEIN"/>
    <property type="match status" value="1"/>
</dbReference>
<dbReference type="Gene3D" id="1.20.1260.10">
    <property type="match status" value="1"/>
</dbReference>
<evidence type="ECO:0000313" key="3">
    <source>
        <dbReference type="EMBL" id="MDR4306833.1"/>
    </source>
</evidence>
<dbReference type="PANTHER" id="PTHR38593:SF1">
    <property type="entry name" value="BLR2558 PROTEIN"/>
    <property type="match status" value="1"/>
</dbReference>
<dbReference type="Pfam" id="PF13628">
    <property type="entry name" value="DUF4142"/>
    <property type="match status" value="1"/>
</dbReference>
<feature type="chain" id="PRO_5045212544" evidence="1">
    <location>
        <begin position="19"/>
        <end position="173"/>
    </location>
</feature>
<dbReference type="Proteomes" id="UP001181622">
    <property type="component" value="Unassembled WGS sequence"/>
</dbReference>
<protein>
    <submittedName>
        <fullName evidence="3">DUF4142 domain-containing protein</fullName>
    </submittedName>
</protein>
<proteinExistence type="predicted"/>
<dbReference type="RefSeq" id="WP_309391109.1">
    <property type="nucleotide sequence ID" value="NZ_JADBEO010000016.1"/>
</dbReference>
<evidence type="ECO:0000259" key="2">
    <source>
        <dbReference type="Pfam" id="PF13628"/>
    </source>
</evidence>
<keyword evidence="4" id="KW-1185">Reference proteome</keyword>
<gene>
    <name evidence="3" type="ORF">IHQ68_09405</name>
</gene>
<name>A0ABU1DFC4_9HYPH</name>
<dbReference type="EMBL" id="JADBEO010000016">
    <property type="protein sequence ID" value="MDR4306833.1"/>
    <property type="molecule type" value="Genomic_DNA"/>
</dbReference>
<evidence type="ECO:0000256" key="1">
    <source>
        <dbReference type="SAM" id="SignalP"/>
    </source>
</evidence>
<feature type="domain" description="DUF4142" evidence="2">
    <location>
        <begin position="36"/>
        <end position="171"/>
    </location>
</feature>
<keyword evidence="1" id="KW-0732">Signal</keyword>
<organism evidence="3 4">
    <name type="scientific">Chelatococcus sambhunathii</name>
    <dbReference type="NCBI Taxonomy" id="363953"/>
    <lineage>
        <taxon>Bacteria</taxon>
        <taxon>Pseudomonadati</taxon>
        <taxon>Pseudomonadota</taxon>
        <taxon>Alphaproteobacteria</taxon>
        <taxon>Hyphomicrobiales</taxon>
        <taxon>Chelatococcaceae</taxon>
        <taxon>Chelatococcus</taxon>
    </lineage>
</organism>
<reference evidence="3" key="1">
    <citation type="submission" date="2020-10" db="EMBL/GenBank/DDBJ databases">
        <authorList>
            <person name="Abbas A."/>
            <person name="Razzaq R."/>
            <person name="Waqas M."/>
            <person name="Abbas N."/>
            <person name="Nielsen T.K."/>
            <person name="Hansen L.H."/>
            <person name="Hussain S."/>
            <person name="Shahid M."/>
        </authorList>
    </citation>
    <scope>NUCLEOTIDE SEQUENCE</scope>
    <source>
        <strain evidence="3">S14</strain>
    </source>
</reference>
<accession>A0ABU1DFC4</accession>